<evidence type="ECO:0000256" key="7">
    <source>
        <dbReference type="ARBA" id="ARBA00023002"/>
    </source>
</evidence>
<feature type="domain" description="4Fe-4S ferredoxin-type" evidence="10">
    <location>
        <begin position="34"/>
        <end position="64"/>
    </location>
</feature>
<dbReference type="GO" id="GO:0051538">
    <property type="term" value="F:3 iron, 4 sulfur cluster binding"/>
    <property type="evidence" value="ECO:0007669"/>
    <property type="project" value="UniProtKB-KW"/>
</dbReference>
<dbReference type="PANTHER" id="PTHR11921">
    <property type="entry name" value="SUCCINATE DEHYDROGENASE IRON-SULFUR PROTEIN"/>
    <property type="match status" value="1"/>
</dbReference>
<dbReference type="GO" id="GO:0008177">
    <property type="term" value="F:succinate dehydrogenase (quinone) activity"/>
    <property type="evidence" value="ECO:0007669"/>
    <property type="project" value="UniProtKB-EC"/>
</dbReference>
<evidence type="ECO:0000256" key="6">
    <source>
        <dbReference type="ARBA" id="ARBA00022714"/>
    </source>
</evidence>
<dbReference type="NCBIfam" id="TIGR00384">
    <property type="entry name" value="dhsB"/>
    <property type="match status" value="1"/>
</dbReference>
<evidence type="ECO:0000256" key="4">
    <source>
        <dbReference type="ARBA" id="ARBA00012792"/>
    </source>
</evidence>
<dbReference type="EMBL" id="LN856763">
    <property type="protein sequence ID" value="CDQ04475.1"/>
    <property type="molecule type" value="Genomic_DNA"/>
</dbReference>
<evidence type="ECO:0000256" key="8">
    <source>
        <dbReference type="ARBA" id="ARBA00023291"/>
    </source>
</evidence>
<dbReference type="AlphaFoldDB" id="A0A1I9G794"/>
<evidence type="ECO:0000256" key="5">
    <source>
        <dbReference type="ARBA" id="ARBA00022532"/>
    </source>
</evidence>
<keyword evidence="8" id="KW-0003">3Fe-4S</keyword>
<dbReference type="SUPFAM" id="SSF46548">
    <property type="entry name" value="alpha-helical ferredoxin"/>
    <property type="match status" value="1"/>
</dbReference>
<dbReference type="EC" id="1.3.5.1" evidence="4"/>
<dbReference type="GO" id="GO:0022904">
    <property type="term" value="P:respiratory electron transport chain"/>
    <property type="evidence" value="ECO:0007669"/>
    <property type="project" value="TreeGrafter"/>
</dbReference>
<gene>
    <name evidence="11" type="primary">Bma-sdhb-1</name>
    <name evidence="11" type="ORF">BM_Bm14011</name>
</gene>
<comment type="cofactor">
    <cofactor evidence="9">
        <name>[2Fe-2S] cluster</name>
        <dbReference type="ChEBI" id="CHEBI:190135"/>
    </cofactor>
</comment>
<accession>A0A1I9G794</accession>
<dbReference type="InterPro" id="IPR050573">
    <property type="entry name" value="SDH/FRD_Iron-Sulfur"/>
</dbReference>
<reference evidence="11" key="1">
    <citation type="journal article" date="2007" name="Science">
        <title>Draft genome of the filarial nematode parasite Brugia malayi.</title>
        <authorList>
            <person name="Ghedin E."/>
            <person name="Wang S."/>
            <person name="Spiro D."/>
            <person name="Caler E."/>
            <person name="Zhao Q."/>
            <person name="Crabtree J."/>
            <person name="Allen J.E."/>
            <person name="Delcher A.L."/>
            <person name="Guiliano D.B."/>
            <person name="Miranda-Saavedra D."/>
            <person name="Angiuoli S.V."/>
            <person name="Creasy T."/>
            <person name="Amedeo P."/>
            <person name="Haas B."/>
            <person name="El-Sayed N.M."/>
            <person name="Wortman J.R."/>
            <person name="Feldblyum T."/>
            <person name="Tallon L."/>
            <person name="Schatz M."/>
            <person name="Shumway M."/>
            <person name="Koo H."/>
            <person name="Salzberg S.L."/>
            <person name="Schobel S."/>
            <person name="Pertea M."/>
            <person name="Pop M."/>
            <person name="White O."/>
            <person name="Barton G.J."/>
            <person name="Carlow C.K."/>
            <person name="Crawford M.J."/>
            <person name="Daub J."/>
            <person name="Dimmic M.W."/>
            <person name="Estes C.F."/>
            <person name="Foster J.M."/>
            <person name="Ganatra M."/>
            <person name="Gregory W.F."/>
            <person name="Johnson N.M."/>
            <person name="Jin J."/>
            <person name="Komuniecki R."/>
            <person name="Korf I."/>
            <person name="Kumar S."/>
            <person name="Laney S."/>
            <person name="Li B.W."/>
            <person name="Li W."/>
            <person name="Lindblom T.H."/>
            <person name="Lustigman S."/>
            <person name="Ma D."/>
            <person name="Maina C.V."/>
            <person name="Martin D.M."/>
            <person name="McCarter J.P."/>
            <person name="McReynolds L."/>
            <person name="Mitreva M."/>
            <person name="Nutman T.B."/>
            <person name="Parkinson J."/>
            <person name="Peregrin-Alvarez J.M."/>
            <person name="Poole C."/>
            <person name="Ren Q."/>
            <person name="Saunders L."/>
            <person name="Sluder A.E."/>
            <person name="Smith K."/>
            <person name="Stanke M."/>
            <person name="Unnasch T.R."/>
            <person name="Ware J."/>
            <person name="Wei A.D."/>
            <person name="Weil G."/>
            <person name="Williams D.J."/>
            <person name="Zhang Y."/>
            <person name="Williams S.A."/>
            <person name="Fraser-Liggett C."/>
            <person name="Slatko B."/>
            <person name="Blaxter M.L."/>
            <person name="Scott A.L."/>
        </authorList>
    </citation>
    <scope>NUCLEOTIDE SEQUENCE</scope>
    <source>
        <strain evidence="11">FR3</strain>
    </source>
</reference>
<comment type="similarity">
    <text evidence="3">Belongs to the succinate dehydrogenase/fumarate reductase iron-sulfur protein family.</text>
</comment>
<dbReference type="PROSITE" id="PS51379">
    <property type="entry name" value="4FE4S_FER_2"/>
    <property type="match status" value="1"/>
</dbReference>
<evidence type="ECO:0000256" key="3">
    <source>
        <dbReference type="ARBA" id="ARBA00009433"/>
    </source>
</evidence>
<sequence>MNLFYAQYASIEPWLKKKNKLVLGEKQMFQTEKEREKLNGLYECILCACCSTSCPSYWWNADKYLGPAILLQSYRWMIDSRDDYAEERLSKIHDHFSVFKCHTILNCTKTCPKHLNPAKAIGEIKKLLTGFDKKPAPVAAPANF</sequence>
<comment type="cofactor">
    <cofactor evidence="1">
        <name>[3Fe-4S] cluster</name>
        <dbReference type="ChEBI" id="CHEBI:21137"/>
    </cofactor>
</comment>
<keyword evidence="6" id="KW-0001">2Fe-2S</keyword>
<evidence type="ECO:0000256" key="2">
    <source>
        <dbReference type="ARBA" id="ARBA00001966"/>
    </source>
</evidence>
<dbReference type="GO" id="GO:0006099">
    <property type="term" value="P:tricarboxylic acid cycle"/>
    <property type="evidence" value="ECO:0007669"/>
    <property type="project" value="UniProtKB-KW"/>
</dbReference>
<dbReference type="PROSITE" id="PS00198">
    <property type="entry name" value="4FE4S_FER_1"/>
    <property type="match status" value="1"/>
</dbReference>
<keyword evidence="6" id="KW-0479">Metal-binding</keyword>
<dbReference type="PANTHER" id="PTHR11921:SF29">
    <property type="entry name" value="SUCCINATE DEHYDROGENASE [UBIQUINONE] IRON-SULFUR SUBUNIT, MITOCHONDRIAL"/>
    <property type="match status" value="1"/>
</dbReference>
<dbReference type="Gene3D" id="1.10.1060.10">
    <property type="entry name" value="Alpha-helical ferredoxin"/>
    <property type="match status" value="1"/>
</dbReference>
<protein>
    <recommendedName>
        <fullName evidence="4">succinate dehydrogenase</fullName>
        <ecNumber evidence="4">1.3.5.1</ecNumber>
    </recommendedName>
</protein>
<dbReference type="Pfam" id="PF13534">
    <property type="entry name" value="Fer4_17"/>
    <property type="match status" value="1"/>
</dbReference>
<dbReference type="GO" id="GO:0031966">
    <property type="term" value="C:mitochondrial membrane"/>
    <property type="evidence" value="ECO:0007669"/>
    <property type="project" value="TreeGrafter"/>
</dbReference>
<name>A0A1I9G794_BRUMA</name>
<evidence type="ECO:0000259" key="10">
    <source>
        <dbReference type="PROSITE" id="PS51379"/>
    </source>
</evidence>
<keyword evidence="7" id="KW-0560">Oxidoreductase</keyword>
<dbReference type="InterPro" id="IPR017900">
    <property type="entry name" value="4Fe4S_Fe_S_CS"/>
</dbReference>
<evidence type="ECO:0000256" key="9">
    <source>
        <dbReference type="ARBA" id="ARBA00034078"/>
    </source>
</evidence>
<keyword evidence="6" id="KW-0408">Iron</keyword>
<comment type="cofactor">
    <cofactor evidence="2">
        <name>[4Fe-4S] cluster</name>
        <dbReference type="ChEBI" id="CHEBI:49883"/>
    </cofactor>
</comment>
<reference evidence="11" key="2">
    <citation type="submission" date="2012-12" db="EMBL/GenBank/DDBJ databases">
        <authorList>
            <consortium name="WormBase Consortium"/>
            <person name="Ghedin E."/>
            <person name="Paulini M."/>
        </authorList>
    </citation>
    <scope>NUCLEOTIDE SEQUENCE</scope>
    <source>
        <strain evidence="11">FR3</strain>
    </source>
</reference>
<keyword evidence="5" id="KW-0816">Tricarboxylic acid cycle</keyword>
<evidence type="ECO:0000313" key="11">
    <source>
        <dbReference type="EMBL" id="CDQ04475.1"/>
    </source>
</evidence>
<evidence type="ECO:0000256" key="1">
    <source>
        <dbReference type="ARBA" id="ARBA00001927"/>
    </source>
</evidence>
<dbReference type="InterPro" id="IPR004489">
    <property type="entry name" value="Succ_DH/fum_Rdtase_Fe-S"/>
</dbReference>
<dbReference type="InterPro" id="IPR017896">
    <property type="entry name" value="4Fe4S_Fe-S-bd"/>
</dbReference>
<dbReference type="GO" id="GO:0051537">
    <property type="term" value="F:2 iron, 2 sulfur cluster binding"/>
    <property type="evidence" value="ECO:0007669"/>
    <property type="project" value="UniProtKB-KW"/>
</dbReference>
<keyword evidence="6" id="KW-0411">Iron-sulfur</keyword>
<organism evidence="11">
    <name type="scientific">Brugia malayi</name>
    <name type="common">Filarial nematode worm</name>
    <dbReference type="NCBI Taxonomy" id="6279"/>
    <lineage>
        <taxon>Eukaryota</taxon>
        <taxon>Metazoa</taxon>
        <taxon>Ecdysozoa</taxon>
        <taxon>Nematoda</taxon>
        <taxon>Chromadorea</taxon>
        <taxon>Rhabditida</taxon>
        <taxon>Spirurina</taxon>
        <taxon>Spiruromorpha</taxon>
        <taxon>Filarioidea</taxon>
        <taxon>Onchocercidae</taxon>
        <taxon>Brugia</taxon>
    </lineage>
</organism>
<dbReference type="FunFam" id="1.10.1060.10:FF:000029">
    <property type="entry name" value="Succinate dehydrogenase [ubiquinone] iron-sulfur subunit, mitochondrial"/>
    <property type="match status" value="1"/>
</dbReference>
<dbReference type="InterPro" id="IPR009051">
    <property type="entry name" value="Helical_ferredxn"/>
</dbReference>
<proteinExistence type="inferred from homology"/>